<dbReference type="InterPro" id="IPR007553">
    <property type="entry name" value="2-thiour_desulf"/>
</dbReference>
<proteinExistence type="predicted"/>
<dbReference type="RefSeq" id="WP_048594090.1">
    <property type="nucleotide sequence ID" value="NZ_CVLB01000001.1"/>
</dbReference>
<evidence type="ECO:0000313" key="1">
    <source>
        <dbReference type="EMBL" id="CRF32640.1"/>
    </source>
</evidence>
<organism evidence="1 2">
    <name type="scientific">Brachyspira suanatina</name>
    <dbReference type="NCBI Taxonomy" id="381802"/>
    <lineage>
        <taxon>Bacteria</taxon>
        <taxon>Pseudomonadati</taxon>
        <taxon>Spirochaetota</taxon>
        <taxon>Spirochaetia</taxon>
        <taxon>Brachyspirales</taxon>
        <taxon>Brachyspiraceae</taxon>
        <taxon>Brachyspira</taxon>
    </lineage>
</organism>
<accession>A0A0G4K5L8</accession>
<dbReference type="PANTHER" id="PTHR30087:SF1">
    <property type="entry name" value="HYPOTHETICAL CYTOSOLIC PROTEIN"/>
    <property type="match status" value="1"/>
</dbReference>
<name>A0A0G4K5L8_9SPIR</name>
<dbReference type="Proteomes" id="UP000043763">
    <property type="component" value="Unassembled WGS sequence"/>
</dbReference>
<dbReference type="OrthoDB" id="9797779at2"/>
<keyword evidence="2" id="KW-1185">Reference proteome</keyword>
<evidence type="ECO:0000313" key="2">
    <source>
        <dbReference type="Proteomes" id="UP000043763"/>
    </source>
</evidence>
<protein>
    <submittedName>
        <fullName evidence="1">Uncharacterized protein</fullName>
    </submittedName>
</protein>
<dbReference type="AlphaFoldDB" id="A0A0G4K5L8"/>
<sequence length="145" mass="15847">MNVLVSACLLGLKCRYDSNDNKSNELLKVISMGYNLIPVCPEQLGGLSTPRKPAEIIDGRVININNEDVTENFLNGANEVLKLAKLYKIELAILKERSPSCGFGKIYDGTFSKMVINGNGICADLLYNNGVKIIGESGIKEYFGL</sequence>
<reference evidence="2" key="1">
    <citation type="submission" date="2015-04" db="EMBL/GenBank/DDBJ databases">
        <authorList>
            <person name="Mushtaq Mamoona"/>
        </authorList>
    </citation>
    <scope>NUCLEOTIDE SEQUENCE [LARGE SCALE GENOMIC DNA]</scope>
    <source>
        <strain evidence="2">AN4859/03</strain>
    </source>
</reference>
<dbReference type="EMBL" id="CVLB01000001">
    <property type="protein sequence ID" value="CRF32640.1"/>
    <property type="molecule type" value="Genomic_DNA"/>
</dbReference>
<gene>
    <name evidence="1" type="ORF">BRSU_0930</name>
</gene>
<dbReference type="Pfam" id="PF04463">
    <property type="entry name" value="2-thiour_desulf"/>
    <property type="match status" value="1"/>
</dbReference>
<dbReference type="PANTHER" id="PTHR30087">
    <property type="entry name" value="INNER MEMBRANE PROTEIN"/>
    <property type="match status" value="1"/>
</dbReference>